<gene>
    <name evidence="2" type="ORF">KCU98_g6361</name>
</gene>
<evidence type="ECO:0000256" key="1">
    <source>
        <dbReference type="SAM" id="MobiDB-lite"/>
    </source>
</evidence>
<dbReference type="Proteomes" id="UP000729357">
    <property type="component" value="Unassembled WGS sequence"/>
</dbReference>
<evidence type="ECO:0000313" key="2">
    <source>
        <dbReference type="EMBL" id="KAG9983052.1"/>
    </source>
</evidence>
<evidence type="ECO:0000313" key="3">
    <source>
        <dbReference type="Proteomes" id="UP000729357"/>
    </source>
</evidence>
<comment type="caution">
    <text evidence="2">The sequence shown here is derived from an EMBL/GenBank/DDBJ whole genome shotgun (WGS) entry which is preliminary data.</text>
</comment>
<reference evidence="2" key="1">
    <citation type="journal article" date="2021" name="J Fungi (Basel)">
        <title>Virulence traits and population genomics of the black yeast Aureobasidium melanogenum.</title>
        <authorList>
            <person name="Cernosa A."/>
            <person name="Sun X."/>
            <person name="Gostincar C."/>
            <person name="Fang C."/>
            <person name="Gunde-Cimerman N."/>
            <person name="Song Z."/>
        </authorList>
    </citation>
    <scope>NUCLEOTIDE SEQUENCE</scope>
    <source>
        <strain evidence="2">EXF-9298</strain>
    </source>
</reference>
<proteinExistence type="predicted"/>
<keyword evidence="3" id="KW-1185">Reference proteome</keyword>
<reference evidence="2" key="2">
    <citation type="submission" date="2021-08" db="EMBL/GenBank/DDBJ databases">
        <authorList>
            <person name="Gostincar C."/>
            <person name="Sun X."/>
            <person name="Song Z."/>
            <person name="Gunde-Cimerman N."/>
        </authorList>
    </citation>
    <scope>NUCLEOTIDE SEQUENCE</scope>
    <source>
        <strain evidence="2">EXF-9298</strain>
    </source>
</reference>
<sequence length="244" mass="27930">MDPSSNLVPRLQRNMFQPYSEARDDDENYDLDNYPDSPMSDNSDTEDLNDSQHNLHNEPTFHLEDITDLFNVDVVKSSEFDQIYKRILQLVQEYATEPATIVYAKVNSVKLATINEAKASNIVDAALPSMTEAEYHLGMPARIEEKVRGMPRLWNTWNVLVIPTLTSPLAPEFVPCYNDMIVAPFGMEMTALRRALPDPQSKSRTVEQQKASKKQRRNKRVRQKKNKGKNKGMTKPATFQLALR</sequence>
<name>A0A9P8FU21_AURME</name>
<dbReference type="AlphaFoldDB" id="A0A9P8FU21"/>
<feature type="region of interest" description="Disordered" evidence="1">
    <location>
        <begin position="196"/>
        <end position="244"/>
    </location>
</feature>
<feature type="compositionally biased region" description="Basic residues" evidence="1">
    <location>
        <begin position="211"/>
        <end position="232"/>
    </location>
</feature>
<feature type="non-terminal residue" evidence="2">
    <location>
        <position position="1"/>
    </location>
</feature>
<accession>A0A9P8FU21</accession>
<feature type="region of interest" description="Disordered" evidence="1">
    <location>
        <begin position="1"/>
        <end position="56"/>
    </location>
</feature>
<protein>
    <submittedName>
        <fullName evidence="2">Uncharacterized protein</fullName>
    </submittedName>
</protein>
<organism evidence="2 3">
    <name type="scientific">Aureobasidium melanogenum</name>
    <name type="common">Aureobasidium pullulans var. melanogenum</name>
    <dbReference type="NCBI Taxonomy" id="46634"/>
    <lineage>
        <taxon>Eukaryota</taxon>
        <taxon>Fungi</taxon>
        <taxon>Dikarya</taxon>
        <taxon>Ascomycota</taxon>
        <taxon>Pezizomycotina</taxon>
        <taxon>Dothideomycetes</taxon>
        <taxon>Dothideomycetidae</taxon>
        <taxon>Dothideales</taxon>
        <taxon>Saccotheciaceae</taxon>
        <taxon>Aureobasidium</taxon>
    </lineage>
</organism>
<dbReference type="EMBL" id="JAHFXS010000643">
    <property type="protein sequence ID" value="KAG9983052.1"/>
    <property type="molecule type" value="Genomic_DNA"/>
</dbReference>
<feature type="compositionally biased region" description="Polar residues" evidence="1">
    <location>
        <begin position="200"/>
        <end position="209"/>
    </location>
</feature>